<evidence type="ECO:0000313" key="2">
    <source>
        <dbReference type="Proteomes" id="UP000295484"/>
    </source>
</evidence>
<organism evidence="1 2">
    <name type="scientific">Rhodovulum visakhapatnamense</name>
    <dbReference type="NCBI Taxonomy" id="364297"/>
    <lineage>
        <taxon>Bacteria</taxon>
        <taxon>Pseudomonadati</taxon>
        <taxon>Pseudomonadota</taxon>
        <taxon>Alphaproteobacteria</taxon>
        <taxon>Rhodobacterales</taxon>
        <taxon>Paracoccaceae</taxon>
        <taxon>Rhodovulum</taxon>
    </lineage>
</organism>
<evidence type="ECO:0000313" key="1">
    <source>
        <dbReference type="EMBL" id="TDX23252.1"/>
    </source>
</evidence>
<dbReference type="AlphaFoldDB" id="A0A4R8FDC7"/>
<reference evidence="1 2" key="1">
    <citation type="submission" date="2019-03" db="EMBL/GenBank/DDBJ databases">
        <title>Genomic Encyclopedia of Type Strains, Phase IV (KMG-IV): sequencing the most valuable type-strain genomes for metagenomic binning, comparative biology and taxonomic classification.</title>
        <authorList>
            <person name="Goeker M."/>
        </authorList>
    </citation>
    <scope>NUCLEOTIDE SEQUENCE [LARGE SCALE GENOMIC DNA]</scope>
    <source>
        <strain evidence="1 2">JA181</strain>
    </source>
</reference>
<gene>
    <name evidence="1" type="ORF">EV657_1278</name>
</gene>
<proteinExistence type="predicted"/>
<accession>A0A4R8FDC7</accession>
<comment type="caution">
    <text evidence="1">The sequence shown here is derived from an EMBL/GenBank/DDBJ whole genome shotgun (WGS) entry which is preliminary data.</text>
</comment>
<protein>
    <submittedName>
        <fullName evidence="1">Uncharacterized protein</fullName>
    </submittedName>
</protein>
<sequence>MFWTVHPGHGLGSLSFGMTPEDVKAQPGLGRPGHVYRGSRGRVMEYRGLAVPICEYGPGGLNCIIAGRKVAGVRFQGTNIFDTDPEAIVRLLESRLGPAQLCQEQLCFPKAGLLLGGFFDAHDKCFFRPDAEYHDERSVTIYMPGACGLSCETEHELVSFL</sequence>
<dbReference type="EMBL" id="SOEB01000027">
    <property type="protein sequence ID" value="TDX23252.1"/>
    <property type="molecule type" value="Genomic_DNA"/>
</dbReference>
<dbReference type="RefSeq" id="WP_113668392.1">
    <property type="nucleotide sequence ID" value="NZ_SOEB01000027.1"/>
</dbReference>
<name>A0A4R8FDC7_9RHOB</name>
<dbReference type="Proteomes" id="UP000295484">
    <property type="component" value="Unassembled WGS sequence"/>
</dbReference>